<evidence type="ECO:0000256" key="5">
    <source>
        <dbReference type="ARBA" id="ARBA00022989"/>
    </source>
</evidence>
<reference evidence="11" key="1">
    <citation type="journal article" date="2015" name="PLoS Genet.">
        <title>Genome Sequence and Transcriptome Analyses of Chrysochromulina tobin: Metabolic Tools for Enhanced Algal Fitness in the Prominent Order Prymnesiales (Haptophyceae).</title>
        <authorList>
            <person name="Hovde B.T."/>
            <person name="Deodato C.R."/>
            <person name="Hunsperger H.M."/>
            <person name="Ryken S.A."/>
            <person name="Yost W."/>
            <person name="Jha R.K."/>
            <person name="Patterson J."/>
            <person name="Monnat R.J. Jr."/>
            <person name="Barlow S.B."/>
            <person name="Starkenburg S.R."/>
            <person name="Cattolico R.A."/>
        </authorList>
    </citation>
    <scope>NUCLEOTIDE SEQUENCE</scope>
    <source>
        <strain evidence="11">CCMP291</strain>
    </source>
</reference>
<comment type="similarity">
    <text evidence="2">Belongs to the resistance-nodulation-cell division (RND) (TC 2.A.6) family. MmpL subfamily.</text>
</comment>
<keyword evidence="3" id="KW-1003">Cell membrane</keyword>
<keyword evidence="4 8" id="KW-0812">Transmembrane</keyword>
<proteinExistence type="inferred from homology"/>
<dbReference type="Proteomes" id="UP000037460">
    <property type="component" value="Unassembled WGS sequence"/>
</dbReference>
<keyword evidence="6 8" id="KW-0472">Membrane</keyword>
<evidence type="ECO:0000256" key="1">
    <source>
        <dbReference type="ARBA" id="ARBA00004651"/>
    </source>
</evidence>
<feature type="domain" description="Membrane transport protein MMPL" evidence="9">
    <location>
        <begin position="2"/>
        <end position="74"/>
    </location>
</feature>
<dbReference type="EMBL" id="JWZX01003215">
    <property type="protein sequence ID" value="KOO23166.1"/>
    <property type="molecule type" value="Genomic_DNA"/>
</dbReference>
<accession>A0A0M0J9B0</accession>
<dbReference type="PANTHER" id="PTHR33406">
    <property type="entry name" value="MEMBRANE PROTEIN MJ1562-RELATED"/>
    <property type="match status" value="1"/>
</dbReference>
<comment type="caution">
    <text evidence="10">The sequence shown here is derived from an EMBL/GenBank/DDBJ whole genome shotgun (WGS) entry which is preliminary data.</text>
</comment>
<evidence type="ECO:0000256" key="3">
    <source>
        <dbReference type="ARBA" id="ARBA00022475"/>
    </source>
</evidence>
<name>A0A0M0J9B0_9EUKA</name>
<dbReference type="GO" id="GO:0005886">
    <property type="term" value="C:plasma membrane"/>
    <property type="evidence" value="ECO:0007669"/>
    <property type="project" value="UniProtKB-SubCell"/>
</dbReference>
<evidence type="ECO:0000256" key="2">
    <source>
        <dbReference type="ARBA" id="ARBA00010157"/>
    </source>
</evidence>
<gene>
    <name evidence="10" type="ORF">Ctob_003325</name>
</gene>
<feature type="transmembrane region" description="Helical" evidence="8">
    <location>
        <begin position="35"/>
        <end position="62"/>
    </location>
</feature>
<evidence type="ECO:0000256" key="4">
    <source>
        <dbReference type="ARBA" id="ARBA00022692"/>
    </source>
</evidence>
<dbReference type="OrthoDB" id="441733at2759"/>
<feature type="transmembrane region" description="Helical" evidence="8">
    <location>
        <begin position="7"/>
        <end position="29"/>
    </location>
</feature>
<evidence type="ECO:0000259" key="9">
    <source>
        <dbReference type="Pfam" id="PF03176"/>
    </source>
</evidence>
<feature type="region of interest" description="Disordered" evidence="7">
    <location>
        <begin position="96"/>
        <end position="115"/>
    </location>
</feature>
<keyword evidence="11" id="KW-1185">Reference proteome</keyword>
<dbReference type="SUPFAM" id="SSF82866">
    <property type="entry name" value="Multidrug efflux transporter AcrB transmembrane domain"/>
    <property type="match status" value="1"/>
</dbReference>
<protein>
    <submittedName>
        <fullName evidence="10">Transport protein</fullName>
    </submittedName>
</protein>
<dbReference type="InterPro" id="IPR004869">
    <property type="entry name" value="MMPL_dom"/>
</dbReference>
<sequence length="115" mass="12231">MALDATGNIICLAGVIMTLAFGSLLIGVSPTLNQIGYLLIVGVLIDCFITTKVIIPCAMTLLPGDSNFWPRKRLPVASVGRVPITARASVQAVASRNQAHQQIPEELSDTWEAAD</sequence>
<dbReference type="Pfam" id="PF03176">
    <property type="entry name" value="MMPL"/>
    <property type="match status" value="1"/>
</dbReference>
<evidence type="ECO:0000256" key="8">
    <source>
        <dbReference type="SAM" id="Phobius"/>
    </source>
</evidence>
<dbReference type="AlphaFoldDB" id="A0A0M0J9B0"/>
<keyword evidence="5 8" id="KW-1133">Transmembrane helix</keyword>
<evidence type="ECO:0000256" key="7">
    <source>
        <dbReference type="SAM" id="MobiDB-lite"/>
    </source>
</evidence>
<organism evidence="10 11">
    <name type="scientific">Chrysochromulina tobinii</name>
    <dbReference type="NCBI Taxonomy" id="1460289"/>
    <lineage>
        <taxon>Eukaryota</taxon>
        <taxon>Haptista</taxon>
        <taxon>Haptophyta</taxon>
        <taxon>Prymnesiophyceae</taxon>
        <taxon>Prymnesiales</taxon>
        <taxon>Chrysochromulinaceae</taxon>
        <taxon>Chrysochromulina</taxon>
    </lineage>
</organism>
<dbReference type="InterPro" id="IPR050545">
    <property type="entry name" value="Mycobact_MmpL"/>
</dbReference>
<evidence type="ECO:0000313" key="10">
    <source>
        <dbReference type="EMBL" id="KOO23166.1"/>
    </source>
</evidence>
<feature type="compositionally biased region" description="Acidic residues" evidence="7">
    <location>
        <begin position="106"/>
        <end position="115"/>
    </location>
</feature>
<evidence type="ECO:0000256" key="6">
    <source>
        <dbReference type="ARBA" id="ARBA00023136"/>
    </source>
</evidence>
<dbReference type="PANTHER" id="PTHR33406:SF6">
    <property type="entry name" value="MEMBRANE PROTEIN YDGH-RELATED"/>
    <property type="match status" value="1"/>
</dbReference>
<comment type="subcellular location">
    <subcellularLocation>
        <location evidence="1">Cell membrane</location>
        <topology evidence="1">Multi-pass membrane protein</topology>
    </subcellularLocation>
</comment>
<evidence type="ECO:0000313" key="11">
    <source>
        <dbReference type="Proteomes" id="UP000037460"/>
    </source>
</evidence>